<dbReference type="Pfam" id="PF00412">
    <property type="entry name" value="LIM"/>
    <property type="match status" value="4"/>
</dbReference>
<evidence type="ECO:0000256" key="3">
    <source>
        <dbReference type="ARBA" id="ARBA00022737"/>
    </source>
</evidence>
<keyword evidence="2 8" id="KW-0479">Metal-binding</keyword>
<evidence type="ECO:0000256" key="9">
    <source>
        <dbReference type="SAM" id="MobiDB-lite"/>
    </source>
</evidence>
<evidence type="ECO:0000256" key="2">
    <source>
        <dbReference type="ARBA" id="ARBA00022723"/>
    </source>
</evidence>
<dbReference type="GO" id="GO:0030036">
    <property type="term" value="P:actin cytoskeleton organization"/>
    <property type="evidence" value="ECO:0007669"/>
    <property type="project" value="TreeGrafter"/>
</dbReference>
<keyword evidence="12" id="KW-1185">Reference proteome</keyword>
<name>A0AAV1PZ93_SCOSC</name>
<evidence type="ECO:0000256" key="6">
    <source>
        <dbReference type="ARBA" id="ARBA00023038"/>
    </source>
</evidence>
<dbReference type="Gene3D" id="2.10.110.10">
    <property type="entry name" value="Cysteine Rich Protein"/>
    <property type="match status" value="4"/>
</dbReference>
<keyword evidence="7" id="KW-0539">Nucleus</keyword>
<dbReference type="AlphaFoldDB" id="A0AAV1PZ93"/>
<protein>
    <recommendedName>
        <fullName evidence="10">LIM zinc-binding domain-containing protein</fullName>
    </recommendedName>
</protein>
<dbReference type="GO" id="GO:0001725">
    <property type="term" value="C:stress fiber"/>
    <property type="evidence" value="ECO:0007669"/>
    <property type="project" value="TreeGrafter"/>
</dbReference>
<dbReference type="GO" id="GO:0008270">
    <property type="term" value="F:zinc ion binding"/>
    <property type="evidence" value="ECO:0007669"/>
    <property type="project" value="UniProtKB-KW"/>
</dbReference>
<evidence type="ECO:0000256" key="1">
    <source>
        <dbReference type="ARBA" id="ARBA00004123"/>
    </source>
</evidence>
<evidence type="ECO:0000256" key="8">
    <source>
        <dbReference type="PROSITE-ProRule" id="PRU00125"/>
    </source>
</evidence>
<dbReference type="PROSITE" id="PS50023">
    <property type="entry name" value="LIM_DOMAIN_2"/>
    <property type="match status" value="3"/>
</dbReference>
<dbReference type="GO" id="GO:0003712">
    <property type="term" value="F:transcription coregulator activity"/>
    <property type="evidence" value="ECO:0007669"/>
    <property type="project" value="TreeGrafter"/>
</dbReference>
<dbReference type="FunFam" id="2.10.110.10:FF:000030">
    <property type="entry name" value="Four and a half LIM domains protein 2"/>
    <property type="match status" value="1"/>
</dbReference>
<dbReference type="InterPro" id="IPR001781">
    <property type="entry name" value="Znf_LIM"/>
</dbReference>
<dbReference type="PROSITE" id="PS00478">
    <property type="entry name" value="LIM_DOMAIN_1"/>
    <property type="match status" value="2"/>
</dbReference>
<accession>A0AAV1PZ93</accession>
<gene>
    <name evidence="11" type="ORF">FSCOSCO3_A037192</name>
</gene>
<dbReference type="CDD" id="cd09434">
    <property type="entry name" value="LIM4_FHL3"/>
    <property type="match status" value="1"/>
</dbReference>
<dbReference type="GO" id="GO:0030018">
    <property type="term" value="C:Z disc"/>
    <property type="evidence" value="ECO:0007669"/>
    <property type="project" value="TreeGrafter"/>
</dbReference>
<evidence type="ECO:0000256" key="5">
    <source>
        <dbReference type="ARBA" id="ARBA00022833"/>
    </source>
</evidence>
<sequence length="312" mass="35244">MVWFYAPDSDASVSENPSVFSPVGVLGGFNYLSLNTAERHRRTNCSDPADPRRRGEKRGGQPDIMSDRFDCKNCDESLYGRKYIQELFYEDRHYHEHCFRCFRCERSLADEPFTNQDEGLVCSDCYCNEFSSKCVACDKIVMPGSRMLEYGGSTWHEDCFMCHGCEKPIGAEAFIPDKNNYYCVPCYEGRVAPQCSHCKKALTKGGVTYKDEVWHKECFLCTGCKIPLAGQPFTSEGGCPYCVKCFSSLYAKKCAGCNTAITGFGDGKYVSFEDRQWHQPCFKCSRCSVSLVGSGFFPDRDQILCTDCNNDD</sequence>
<feature type="region of interest" description="Disordered" evidence="9">
    <location>
        <begin position="40"/>
        <end position="64"/>
    </location>
</feature>
<evidence type="ECO:0000256" key="4">
    <source>
        <dbReference type="ARBA" id="ARBA00022771"/>
    </source>
</evidence>
<comment type="caution">
    <text evidence="11">The sequence shown here is derived from an EMBL/GenBank/DDBJ whole genome shotgun (WGS) entry which is preliminary data.</text>
</comment>
<feature type="domain" description="LIM zinc-binding" evidence="10">
    <location>
        <begin position="69"/>
        <end position="131"/>
    </location>
</feature>
<dbReference type="SMART" id="SM00132">
    <property type="entry name" value="LIM"/>
    <property type="match status" value="4"/>
</dbReference>
<keyword evidence="5 8" id="KW-0862">Zinc</keyword>
<keyword evidence="4" id="KW-0863">Zinc-finger</keyword>
<evidence type="ECO:0000313" key="11">
    <source>
        <dbReference type="EMBL" id="CAK6977392.1"/>
    </source>
</evidence>
<feature type="domain" description="LIM zinc-binding" evidence="10">
    <location>
        <begin position="132"/>
        <end position="193"/>
    </location>
</feature>
<dbReference type="PANTHER" id="PTHR24205">
    <property type="entry name" value="FOUR AND A HALF LIM DOMAINS PROTEIN"/>
    <property type="match status" value="1"/>
</dbReference>
<dbReference type="CDD" id="cd09427">
    <property type="entry name" value="LIM2_FHL3"/>
    <property type="match status" value="1"/>
</dbReference>
<feature type="domain" description="LIM zinc-binding" evidence="10">
    <location>
        <begin position="252"/>
        <end position="312"/>
    </location>
</feature>
<dbReference type="FunFam" id="2.10.110.10:FF:000013">
    <property type="entry name" value="Four and a half LIM domains 1"/>
    <property type="match status" value="1"/>
</dbReference>
<dbReference type="GO" id="GO:0005634">
    <property type="term" value="C:nucleus"/>
    <property type="evidence" value="ECO:0007669"/>
    <property type="project" value="UniProtKB-SubCell"/>
</dbReference>
<dbReference type="PANTHER" id="PTHR24205:SF5">
    <property type="entry name" value="FOUR AND A HALF LIM DOMAINS PROTEIN 3"/>
    <property type="match status" value="1"/>
</dbReference>
<keyword evidence="6 8" id="KW-0440">LIM domain</keyword>
<dbReference type="FunFam" id="2.10.110.10:FF:000048">
    <property type="entry name" value="Four and a half LIM domains protein 2"/>
    <property type="match status" value="1"/>
</dbReference>
<dbReference type="CDD" id="cd09346">
    <property type="entry name" value="LIM3_FHL"/>
    <property type="match status" value="1"/>
</dbReference>
<dbReference type="Proteomes" id="UP001314229">
    <property type="component" value="Unassembled WGS sequence"/>
</dbReference>
<evidence type="ECO:0000256" key="7">
    <source>
        <dbReference type="ARBA" id="ARBA00023242"/>
    </source>
</evidence>
<evidence type="ECO:0000313" key="12">
    <source>
        <dbReference type="Proteomes" id="UP001314229"/>
    </source>
</evidence>
<comment type="subcellular location">
    <subcellularLocation>
        <location evidence="1">Nucleus</location>
    </subcellularLocation>
</comment>
<evidence type="ECO:0000259" key="10">
    <source>
        <dbReference type="PROSITE" id="PS50023"/>
    </source>
</evidence>
<feature type="compositionally biased region" description="Basic and acidic residues" evidence="9">
    <location>
        <begin position="49"/>
        <end position="64"/>
    </location>
</feature>
<proteinExistence type="predicted"/>
<reference evidence="11 12" key="1">
    <citation type="submission" date="2024-01" db="EMBL/GenBank/DDBJ databases">
        <authorList>
            <person name="Alioto T."/>
            <person name="Alioto T."/>
            <person name="Gomez Garrido J."/>
        </authorList>
    </citation>
    <scope>NUCLEOTIDE SEQUENCE [LARGE SCALE GENOMIC DNA]</scope>
</reference>
<dbReference type="SUPFAM" id="SSF57716">
    <property type="entry name" value="Glucocorticoid receptor-like (DNA-binding domain)"/>
    <property type="match status" value="4"/>
</dbReference>
<organism evidence="11 12">
    <name type="scientific">Scomber scombrus</name>
    <name type="common">Atlantic mackerel</name>
    <name type="synonym">Scomber vernalis</name>
    <dbReference type="NCBI Taxonomy" id="13677"/>
    <lineage>
        <taxon>Eukaryota</taxon>
        <taxon>Metazoa</taxon>
        <taxon>Chordata</taxon>
        <taxon>Craniata</taxon>
        <taxon>Vertebrata</taxon>
        <taxon>Euteleostomi</taxon>
        <taxon>Actinopterygii</taxon>
        <taxon>Neopterygii</taxon>
        <taxon>Teleostei</taxon>
        <taxon>Neoteleostei</taxon>
        <taxon>Acanthomorphata</taxon>
        <taxon>Pelagiaria</taxon>
        <taxon>Scombriformes</taxon>
        <taxon>Scombridae</taxon>
        <taxon>Scomber</taxon>
    </lineage>
</organism>
<dbReference type="GO" id="GO:0003779">
    <property type="term" value="F:actin binding"/>
    <property type="evidence" value="ECO:0007669"/>
    <property type="project" value="TreeGrafter"/>
</dbReference>
<dbReference type="EMBL" id="CAWUFR010000406">
    <property type="protein sequence ID" value="CAK6977392.1"/>
    <property type="molecule type" value="Genomic_DNA"/>
</dbReference>
<keyword evidence="3" id="KW-0677">Repeat</keyword>